<organism evidence="8 9">
    <name type="scientific">Sphingobacterium kyonggiense</name>
    <dbReference type="NCBI Taxonomy" id="714075"/>
    <lineage>
        <taxon>Bacteria</taxon>
        <taxon>Pseudomonadati</taxon>
        <taxon>Bacteroidota</taxon>
        <taxon>Sphingobacteriia</taxon>
        <taxon>Sphingobacteriales</taxon>
        <taxon>Sphingobacteriaceae</taxon>
        <taxon>Sphingobacterium</taxon>
    </lineage>
</organism>
<gene>
    <name evidence="8" type="ORF">GCM10022216_31270</name>
</gene>
<reference evidence="9" key="1">
    <citation type="journal article" date="2019" name="Int. J. Syst. Evol. Microbiol.">
        <title>The Global Catalogue of Microorganisms (GCM) 10K type strain sequencing project: providing services to taxonomists for standard genome sequencing and annotation.</title>
        <authorList>
            <consortium name="The Broad Institute Genomics Platform"/>
            <consortium name="The Broad Institute Genome Sequencing Center for Infectious Disease"/>
            <person name="Wu L."/>
            <person name="Ma J."/>
        </authorList>
    </citation>
    <scope>NUCLEOTIDE SEQUENCE [LARGE SCALE GENOMIC DNA]</scope>
    <source>
        <strain evidence="9">JCM 16704</strain>
    </source>
</reference>
<evidence type="ECO:0000256" key="5">
    <source>
        <dbReference type="ARBA" id="ARBA00023237"/>
    </source>
</evidence>
<evidence type="ECO:0000313" key="8">
    <source>
        <dbReference type="EMBL" id="GAA4146404.1"/>
    </source>
</evidence>
<protein>
    <submittedName>
        <fullName evidence="8">RagB/SusD family nutrient uptake outer membrane protein</fullName>
    </submittedName>
</protein>
<evidence type="ECO:0000256" key="2">
    <source>
        <dbReference type="ARBA" id="ARBA00006275"/>
    </source>
</evidence>
<feature type="domain" description="SusD-like N-terminal" evidence="7">
    <location>
        <begin position="26"/>
        <end position="241"/>
    </location>
</feature>
<dbReference type="Gene3D" id="1.25.40.390">
    <property type="match status" value="1"/>
</dbReference>
<dbReference type="PROSITE" id="PS51257">
    <property type="entry name" value="PROKAR_LIPOPROTEIN"/>
    <property type="match status" value="1"/>
</dbReference>
<comment type="caution">
    <text evidence="8">The sequence shown here is derived from an EMBL/GenBank/DDBJ whole genome shotgun (WGS) entry which is preliminary data.</text>
</comment>
<name>A0ABP7Z3D5_9SPHI</name>
<comment type="subcellular location">
    <subcellularLocation>
        <location evidence="1">Cell outer membrane</location>
    </subcellularLocation>
</comment>
<keyword evidence="4" id="KW-0472">Membrane</keyword>
<evidence type="ECO:0000259" key="6">
    <source>
        <dbReference type="Pfam" id="PF07980"/>
    </source>
</evidence>
<evidence type="ECO:0000256" key="4">
    <source>
        <dbReference type="ARBA" id="ARBA00023136"/>
    </source>
</evidence>
<dbReference type="SUPFAM" id="SSF48452">
    <property type="entry name" value="TPR-like"/>
    <property type="match status" value="1"/>
</dbReference>
<dbReference type="InterPro" id="IPR033985">
    <property type="entry name" value="SusD-like_N"/>
</dbReference>
<evidence type="ECO:0000259" key="7">
    <source>
        <dbReference type="Pfam" id="PF14322"/>
    </source>
</evidence>
<comment type="similarity">
    <text evidence="2">Belongs to the SusD family.</text>
</comment>
<evidence type="ECO:0000256" key="1">
    <source>
        <dbReference type="ARBA" id="ARBA00004442"/>
    </source>
</evidence>
<sequence>MKKLTNTIRIILFGLMGLLSFSSCQKWLDVQPEDKFTKDQIYNTEAGVLEAYNGLLLKLAADNLYGNKMTLTNLEVMAHRYRITSSTNPLIDFQEFQYTEVSPKVFFSGVWSGLYSTIANINDFTTVLPTVENGMSTHLKQLLIGESIGLRAFLHFDLLRIFGPAYTEESKSLEAIPYVDKLSTEIQPFLSSELVVSKILADITTAKQILSAEDVKSLADSMSYKNNRFNYYAVVALEARVQQWAGNKEAALAAAQEVIDAEDNFPWITHQKITANGANPDRKFFTEVIFSIFNNKLYDVQKEKFDSNLQESDILATGQNNLVNLVYENNVSDYRYTYSWPEATTGVAYRTFVKYQDITDKTITSRYMVPLIRISEMYYIAAESTTDQAQALSYLNTVRNHRNLSANITDYAQFENELTKEYMKEFYGEGQLWYFYKRKQKTNIFSVNTGDNKLNVTNAAYSVAIPEEETNGR</sequence>
<keyword evidence="3" id="KW-0732">Signal</keyword>
<keyword evidence="9" id="KW-1185">Reference proteome</keyword>
<evidence type="ECO:0000256" key="3">
    <source>
        <dbReference type="ARBA" id="ARBA00022729"/>
    </source>
</evidence>
<dbReference type="RefSeq" id="WP_344675724.1">
    <property type="nucleotide sequence ID" value="NZ_BAAAZI010000012.1"/>
</dbReference>
<dbReference type="InterPro" id="IPR011990">
    <property type="entry name" value="TPR-like_helical_dom_sf"/>
</dbReference>
<evidence type="ECO:0000313" key="9">
    <source>
        <dbReference type="Proteomes" id="UP001500101"/>
    </source>
</evidence>
<dbReference type="Pfam" id="PF07980">
    <property type="entry name" value="SusD_RagB"/>
    <property type="match status" value="1"/>
</dbReference>
<dbReference type="InterPro" id="IPR012944">
    <property type="entry name" value="SusD_RagB_dom"/>
</dbReference>
<dbReference type="EMBL" id="BAAAZI010000012">
    <property type="protein sequence ID" value="GAA4146404.1"/>
    <property type="molecule type" value="Genomic_DNA"/>
</dbReference>
<accession>A0ABP7Z3D5</accession>
<feature type="domain" description="RagB/SusD" evidence="6">
    <location>
        <begin position="299"/>
        <end position="463"/>
    </location>
</feature>
<keyword evidence="5" id="KW-0998">Cell outer membrane</keyword>
<proteinExistence type="inferred from homology"/>
<dbReference type="Pfam" id="PF14322">
    <property type="entry name" value="SusD-like_3"/>
    <property type="match status" value="1"/>
</dbReference>
<dbReference type="Proteomes" id="UP001500101">
    <property type="component" value="Unassembled WGS sequence"/>
</dbReference>